<gene>
    <name evidence="1" type="ORF">EOD39_21266</name>
</gene>
<comment type="caution">
    <text evidence="1">The sequence shown here is derived from an EMBL/GenBank/DDBJ whole genome shotgun (WGS) entry which is preliminary data.</text>
</comment>
<evidence type="ECO:0000313" key="2">
    <source>
        <dbReference type="Proteomes" id="UP000289886"/>
    </source>
</evidence>
<dbReference type="EMBL" id="SCEB01009108">
    <property type="protein sequence ID" value="RXM91353.1"/>
    <property type="molecule type" value="Genomic_DNA"/>
</dbReference>
<dbReference type="Gene3D" id="3.30.420.40">
    <property type="match status" value="1"/>
</dbReference>
<dbReference type="InterPro" id="IPR043129">
    <property type="entry name" value="ATPase_NBD"/>
</dbReference>
<sequence>METDGEKEKKGGKSYFIDTNSLHVPRENVETMSPLKNGMIEDWDCFRSILDHTYSKHMKSDPRLHPVLMSEAPCDVPPNGRILNQGSLSTPRYPFLLNAEPTSCIDRE</sequence>
<dbReference type="SUPFAM" id="SSF53067">
    <property type="entry name" value="Actin-like ATPase domain"/>
    <property type="match status" value="1"/>
</dbReference>
<dbReference type="Proteomes" id="UP000289886">
    <property type="component" value="Unassembled WGS sequence"/>
</dbReference>
<protein>
    <submittedName>
        <fullName evidence="1">Actin-like protein 6A</fullName>
    </submittedName>
</protein>
<dbReference type="AlphaFoldDB" id="A0A444UT58"/>
<organism evidence="1 2">
    <name type="scientific">Acipenser ruthenus</name>
    <name type="common">Sterlet sturgeon</name>
    <dbReference type="NCBI Taxonomy" id="7906"/>
    <lineage>
        <taxon>Eukaryota</taxon>
        <taxon>Metazoa</taxon>
        <taxon>Chordata</taxon>
        <taxon>Craniata</taxon>
        <taxon>Vertebrata</taxon>
        <taxon>Euteleostomi</taxon>
        <taxon>Actinopterygii</taxon>
        <taxon>Chondrostei</taxon>
        <taxon>Acipenseriformes</taxon>
        <taxon>Acipenseridae</taxon>
        <taxon>Acipenser</taxon>
    </lineage>
</organism>
<dbReference type="Pfam" id="PF00022">
    <property type="entry name" value="Actin"/>
    <property type="match status" value="1"/>
</dbReference>
<name>A0A444UT58_ACIRT</name>
<reference evidence="1 2" key="1">
    <citation type="submission" date="2019-01" db="EMBL/GenBank/DDBJ databases">
        <title>Draft Genome and Complete Hox-Cluster Characterization of the Sterlet Sturgeon (Acipenser ruthenus).</title>
        <authorList>
            <person name="Wei Q."/>
        </authorList>
    </citation>
    <scope>NUCLEOTIDE SEQUENCE [LARGE SCALE GENOMIC DNA]</scope>
    <source>
        <strain evidence="1">WHYD16114868_AA</strain>
        <tissue evidence="1">Blood</tissue>
    </source>
</reference>
<evidence type="ECO:0000313" key="1">
    <source>
        <dbReference type="EMBL" id="RXM91353.1"/>
    </source>
</evidence>
<proteinExistence type="predicted"/>
<dbReference type="InterPro" id="IPR004000">
    <property type="entry name" value="Actin"/>
</dbReference>
<accession>A0A444UT58</accession>
<keyword evidence="2" id="KW-1185">Reference proteome</keyword>